<sequence length="566" mass="64864">MATKVGTVLDGKYEILKQIGKGGMSIVYLAMDKRLNKQWAVKEIRKTASGKNNEVVVNSLLAEANLMKRLDHPALPRIVDIIDNGQTIYVIMDYIEGESLGKILKEYGAQPQEQVLDWAKQLCDVLEYLHSQKPPIIYRDMKPDNVMLKPEGNLKVIDFGIAREYKEKNLADTTILGTRGYAPPEQHGSRQTDVRSDIYALGMTMHHLLTGADPRNADYMYAPIRQWNLELSGGLERIIDKCTALDPEDRYQNCSELMYALEHYEEEDGAYKKKQKRKLASFIIAASMSVVLGTAGLGAQAMGAYEHSRDYEQMINISDSTPYDEKVQSYLEAIDLAGTDTRAYLKLLDAYQENGQFGDEESKQFIARYNQNREQLETEDREYLELAYESGITYFYLYSGGDSTFRNRALKAYPYFQSIVESKNTEYQYYEISQSYQIIGEFYTNYVVNATSVKEPTKEAYEGLLDSLNICIDKVESYDYDDAANIKLTMYQEIVNLLNDHRRGLASVKIDKNSVLKMLEIIREKTEKLAVTQQASLAIRDSILYSCEQYVENIERAYSNMEERRQ</sequence>
<proteinExistence type="predicted"/>
<accession>A0AC61R1L2</accession>
<evidence type="ECO:0000313" key="1">
    <source>
        <dbReference type="EMBL" id="TGX98890.1"/>
    </source>
</evidence>
<protein>
    <submittedName>
        <fullName evidence="1">Serine/threonine protein kinase</fullName>
    </submittedName>
</protein>
<keyword evidence="1" id="KW-0808">Transferase</keyword>
<keyword evidence="1" id="KW-0723">Serine/threonine-protein kinase</keyword>
<organism evidence="1 2">
    <name type="scientific">Hominisplanchenecus murintestinalis</name>
    <dbReference type="NCBI Taxonomy" id="2941517"/>
    <lineage>
        <taxon>Bacteria</taxon>
        <taxon>Bacillati</taxon>
        <taxon>Bacillota</taxon>
        <taxon>Clostridia</taxon>
        <taxon>Lachnospirales</taxon>
        <taxon>Lachnospiraceae</taxon>
        <taxon>Hominisplanchenecus</taxon>
    </lineage>
</organism>
<dbReference type="Proteomes" id="UP000307720">
    <property type="component" value="Unassembled WGS sequence"/>
</dbReference>
<keyword evidence="2" id="KW-1185">Reference proteome</keyword>
<dbReference type="EMBL" id="SRZB01000012">
    <property type="protein sequence ID" value="TGX98890.1"/>
    <property type="molecule type" value="Genomic_DNA"/>
</dbReference>
<gene>
    <name evidence="1" type="ORF">E5357_07215</name>
</gene>
<name>A0AC61R1L2_9FIRM</name>
<reference evidence="1" key="1">
    <citation type="submission" date="2019-04" db="EMBL/GenBank/DDBJ databases">
        <title>Microbes associate with the intestines of laboratory mice.</title>
        <authorList>
            <person name="Navarre W."/>
            <person name="Wong E."/>
            <person name="Huang K."/>
            <person name="Tropini C."/>
            <person name="Ng K."/>
            <person name="Yu B."/>
        </authorList>
    </citation>
    <scope>NUCLEOTIDE SEQUENCE</scope>
    <source>
        <strain evidence="1">NM72_1-8</strain>
    </source>
</reference>
<comment type="caution">
    <text evidence="1">The sequence shown here is derived from an EMBL/GenBank/DDBJ whole genome shotgun (WGS) entry which is preliminary data.</text>
</comment>
<evidence type="ECO:0000313" key="2">
    <source>
        <dbReference type="Proteomes" id="UP000307720"/>
    </source>
</evidence>
<keyword evidence="1" id="KW-0418">Kinase</keyword>